<dbReference type="CDD" id="cd00051">
    <property type="entry name" value="EFh"/>
    <property type="match status" value="1"/>
</dbReference>
<accession>A0A0M0JBU7</accession>
<evidence type="ECO:0000256" key="3">
    <source>
        <dbReference type="SAM" id="MobiDB-lite"/>
    </source>
</evidence>
<feature type="coiled-coil region" evidence="2">
    <location>
        <begin position="309"/>
        <end position="364"/>
    </location>
</feature>
<proteinExistence type="predicted"/>
<dbReference type="Proteomes" id="UP000037460">
    <property type="component" value="Unassembled WGS sequence"/>
</dbReference>
<feature type="domain" description="EF-hand" evidence="4">
    <location>
        <begin position="1181"/>
        <end position="1216"/>
    </location>
</feature>
<protein>
    <recommendedName>
        <fullName evidence="4">EF-hand domain-containing protein</fullName>
    </recommendedName>
</protein>
<dbReference type="GO" id="GO:0005509">
    <property type="term" value="F:calcium ion binding"/>
    <property type="evidence" value="ECO:0007669"/>
    <property type="project" value="InterPro"/>
</dbReference>
<feature type="region of interest" description="Disordered" evidence="3">
    <location>
        <begin position="1129"/>
        <end position="1163"/>
    </location>
</feature>
<evidence type="ECO:0000313" key="6">
    <source>
        <dbReference type="Proteomes" id="UP000037460"/>
    </source>
</evidence>
<keyword evidence="2" id="KW-0175">Coiled coil</keyword>
<evidence type="ECO:0000313" key="5">
    <source>
        <dbReference type="EMBL" id="KOO24046.1"/>
    </source>
</evidence>
<dbReference type="Pfam" id="PF13499">
    <property type="entry name" value="EF-hand_7"/>
    <property type="match status" value="1"/>
</dbReference>
<feature type="coiled-coil region" evidence="2">
    <location>
        <begin position="809"/>
        <end position="854"/>
    </location>
</feature>
<feature type="domain" description="EF-hand" evidence="4">
    <location>
        <begin position="1217"/>
        <end position="1252"/>
    </location>
</feature>
<dbReference type="InterPro" id="IPR011992">
    <property type="entry name" value="EF-hand-dom_pair"/>
</dbReference>
<name>A0A0M0JBU7_9EUKA</name>
<dbReference type="Gene3D" id="1.10.238.10">
    <property type="entry name" value="EF-hand"/>
    <property type="match status" value="1"/>
</dbReference>
<evidence type="ECO:0000256" key="1">
    <source>
        <dbReference type="ARBA" id="ARBA00022837"/>
    </source>
</evidence>
<dbReference type="SUPFAM" id="SSF47473">
    <property type="entry name" value="EF-hand"/>
    <property type="match status" value="1"/>
</dbReference>
<dbReference type="PROSITE" id="PS00018">
    <property type="entry name" value="EF_HAND_1"/>
    <property type="match status" value="2"/>
</dbReference>
<dbReference type="EMBL" id="JWZX01003132">
    <property type="protein sequence ID" value="KOO24046.1"/>
    <property type="molecule type" value="Genomic_DNA"/>
</dbReference>
<dbReference type="PROSITE" id="PS50222">
    <property type="entry name" value="EF_HAND_2"/>
    <property type="match status" value="2"/>
</dbReference>
<comment type="caution">
    <text evidence="5">The sequence shown here is derived from an EMBL/GenBank/DDBJ whole genome shotgun (WGS) entry which is preliminary data.</text>
</comment>
<organism evidence="5 6">
    <name type="scientific">Chrysochromulina tobinii</name>
    <dbReference type="NCBI Taxonomy" id="1460289"/>
    <lineage>
        <taxon>Eukaryota</taxon>
        <taxon>Haptista</taxon>
        <taxon>Haptophyta</taxon>
        <taxon>Prymnesiophyceae</taxon>
        <taxon>Prymnesiales</taxon>
        <taxon>Chrysochromulinaceae</taxon>
        <taxon>Chrysochromulina</taxon>
    </lineage>
</organism>
<dbReference type="InterPro" id="IPR018247">
    <property type="entry name" value="EF_Hand_1_Ca_BS"/>
</dbReference>
<sequence length="1294" mass="147942">MATEAQAFANELAVALEVSKKELETAKLREAKLLQQFELERTEWREMTQHLKQTHEKEMGKVRDECATRLQAAGVQFEYTLEGKLVRLRGALEGQQQLAEKKAKEERLELLRRQSMRRVMHRDLSAGWQAWSELYQARKYAMERLRTCANRLRTPELSDALSHWLASMERARRDAELREMMMREAAAKGASAALESELAAVRAEYDAKLAAMEHAHKKAMERQLIELTGSADQIAALRSEQSKEERVELLRRQSMRRVMNSGLSSGWVAWVEMWEAKSYALKRLKDVGNKLRTPAVSDTFSYWCTSLAQKRAKLERERLEREANSLEAQLRRARFETGQLQLVRVAQEDELRALRNALDNIKALSTDSETGEPALPALKAQVEMMRTRMAVLTEEAATANRLRKEAEEDAARQQEDMKRLLDKLLRDQRRKFEADLEELHKQVNAKAKKSVAEEKQARVELLRRQVARRMMSAGLSRGWQAWLEMYEARTYALSRLQQAAAFLSKPELAASFSLWMRVWYAGVQKRIQAQAALKDLDLVNAASRCVELQAQMQRMKQEANELKDERDALRLKLHALDGGLAELERQHGQRLAKEKEERLELIRRQSVRRVLYRDLGLGWQAWLELYEARRHAMHCLRTAANRLRAPELADAFSGWEDVWRRGKNEAILAAEKEKARRLRLGSEEMSAELEAVKADYEHKLATLAERFAHAEHQLSMLRGSQSELKTAAAEQEQHERAERVELLTRQLARRMKNSDLTQGWAAWHAYYAAHVYAHSRLRQAANRLKSPALQGAFDSWADVVADEKRMAQVMNLMRQRAGLQSEAEKLESELAAVRAEYDAKLAAMEHAHKKAMERQLVELTGTADQIAALKDERSMEERIEIIRRQVTRRILNGGLSRGWQAWLEMWEAKSYALHRLRDVGNKLRAPECSAVFSMWAADVERAKQLAERQRLEREANSLEAQLRRARFETGQLQLVRVAQEDELRALKARLGVLTDEVLDHDSGLRHVPDLRLDNERLRQLHLDASEAAQTAQRLRLEAEDDIQRERLEHEKLLTKLLAEQRAELEAELVDLRKQVDARTEEWSKMVRGRHELEATILELRRELTEQQRSYGEAHLAMQANIQKLSKELVEEKKKPRPQSPKKMELPPPPKKKGGSPLGNFDLDEGPDALPISVQLANALKKGAGKVLDLFRSWDENGDGEVSREEFHLAMPALGLDVPKADIDKLFSEWDSDGGGCIGYKELSKILKAKPVAKSAAPAAAALMAIGRMQGDVLRSKVGFAEKFKKDGGGASGVS</sequence>
<gene>
    <name evidence="5" type="ORF">Ctob_004094</name>
</gene>
<keyword evidence="1" id="KW-0106">Calcium</keyword>
<evidence type="ECO:0000256" key="2">
    <source>
        <dbReference type="SAM" id="Coils"/>
    </source>
</evidence>
<feature type="coiled-coil region" evidence="2">
    <location>
        <begin position="389"/>
        <end position="465"/>
    </location>
</feature>
<dbReference type="InterPro" id="IPR002048">
    <property type="entry name" value="EF_hand_dom"/>
</dbReference>
<dbReference type="SMART" id="SM00054">
    <property type="entry name" value="EFh"/>
    <property type="match status" value="2"/>
</dbReference>
<evidence type="ECO:0000259" key="4">
    <source>
        <dbReference type="PROSITE" id="PS50222"/>
    </source>
</evidence>
<reference evidence="6" key="1">
    <citation type="journal article" date="2015" name="PLoS Genet.">
        <title>Genome Sequence and Transcriptome Analyses of Chrysochromulina tobin: Metabolic Tools for Enhanced Algal Fitness in the Prominent Order Prymnesiales (Haptophyceae).</title>
        <authorList>
            <person name="Hovde B.T."/>
            <person name="Deodato C.R."/>
            <person name="Hunsperger H.M."/>
            <person name="Ryken S.A."/>
            <person name="Yost W."/>
            <person name="Jha R.K."/>
            <person name="Patterson J."/>
            <person name="Monnat R.J. Jr."/>
            <person name="Barlow S.B."/>
            <person name="Starkenburg S.R."/>
            <person name="Cattolico R.A."/>
        </authorList>
    </citation>
    <scope>NUCLEOTIDE SEQUENCE</scope>
    <source>
        <strain evidence="6">CCMP291</strain>
    </source>
</reference>
<keyword evidence="6" id="KW-1185">Reference proteome</keyword>
<feature type="coiled-coil region" evidence="2">
    <location>
        <begin position="538"/>
        <end position="586"/>
    </location>
</feature>
<feature type="coiled-coil region" evidence="2">
    <location>
        <begin position="686"/>
        <end position="713"/>
    </location>
</feature>